<evidence type="ECO:0000313" key="5">
    <source>
        <dbReference type="Proteomes" id="UP000583929"/>
    </source>
</evidence>
<evidence type="ECO:0000313" key="3">
    <source>
        <dbReference type="EMBL" id="KAF4355951.1"/>
    </source>
</evidence>
<dbReference type="EMBL" id="JAATIP010000258">
    <property type="protein sequence ID" value="KAF4355951.1"/>
    <property type="molecule type" value="Genomic_DNA"/>
</dbReference>
<feature type="non-terminal residue" evidence="2">
    <location>
        <position position="576"/>
    </location>
</feature>
<name>A0A7J6E2G6_CANSA</name>
<dbReference type="PANTHER" id="PTHR34057:SF1">
    <property type="entry name" value="ELONGATION FACTOR"/>
    <property type="match status" value="1"/>
</dbReference>
<dbReference type="AlphaFoldDB" id="A0A7J6E2G6"/>
<accession>A0A7J6E2G6</accession>
<feature type="region of interest" description="Disordered" evidence="1">
    <location>
        <begin position="549"/>
        <end position="576"/>
    </location>
</feature>
<dbReference type="CDD" id="cd11650">
    <property type="entry name" value="AT4G37440_like"/>
    <property type="match status" value="1"/>
</dbReference>
<evidence type="ECO:0000256" key="1">
    <source>
        <dbReference type="SAM" id="MobiDB-lite"/>
    </source>
</evidence>
<organism evidence="2 5">
    <name type="scientific">Cannabis sativa</name>
    <name type="common">Hemp</name>
    <name type="synonym">Marijuana</name>
    <dbReference type="NCBI Taxonomy" id="3483"/>
    <lineage>
        <taxon>Eukaryota</taxon>
        <taxon>Viridiplantae</taxon>
        <taxon>Streptophyta</taxon>
        <taxon>Embryophyta</taxon>
        <taxon>Tracheophyta</taxon>
        <taxon>Spermatophyta</taxon>
        <taxon>Magnoliopsida</taxon>
        <taxon>eudicotyledons</taxon>
        <taxon>Gunneridae</taxon>
        <taxon>Pentapetalae</taxon>
        <taxon>rosids</taxon>
        <taxon>fabids</taxon>
        <taxon>Rosales</taxon>
        <taxon>Cannabaceae</taxon>
        <taxon>Cannabis</taxon>
    </lineage>
</organism>
<evidence type="ECO:0000313" key="4">
    <source>
        <dbReference type="Proteomes" id="UP000525078"/>
    </source>
</evidence>
<reference evidence="4 5" key="1">
    <citation type="journal article" date="2020" name="bioRxiv">
        <title>Sequence and annotation of 42 cannabis genomes reveals extensive copy number variation in cannabinoid synthesis and pathogen resistance genes.</title>
        <authorList>
            <person name="Mckernan K.J."/>
            <person name="Helbert Y."/>
            <person name="Kane L.T."/>
            <person name="Ebling H."/>
            <person name="Zhang L."/>
            <person name="Liu B."/>
            <person name="Eaton Z."/>
            <person name="Mclaughlin S."/>
            <person name="Kingan S."/>
            <person name="Baybayan P."/>
            <person name="Concepcion G."/>
            <person name="Jordan M."/>
            <person name="Riva A."/>
            <person name="Barbazuk W."/>
            <person name="Harkins T."/>
        </authorList>
    </citation>
    <scope>NUCLEOTIDE SEQUENCE [LARGE SCALE GENOMIC DNA]</scope>
    <source>
        <strain evidence="4 5">cv. Jamaican Lion 4</strain>
        <strain evidence="2">Father</strain>
        <strain evidence="3">Mother</strain>
        <tissue evidence="2">Leaf</tissue>
    </source>
</reference>
<gene>
    <name evidence="3" type="ORF">F8388_025954</name>
    <name evidence="2" type="ORF">G4B88_013341</name>
</gene>
<dbReference type="PANTHER" id="PTHR34057">
    <property type="entry name" value="ELONGATION FACTOR"/>
    <property type="match status" value="1"/>
</dbReference>
<proteinExistence type="predicted"/>
<evidence type="ECO:0000313" key="2">
    <source>
        <dbReference type="EMBL" id="KAF4352511.1"/>
    </source>
</evidence>
<comment type="caution">
    <text evidence="2">The sequence shown here is derived from an EMBL/GenBank/DDBJ whole genome shotgun (WGS) entry which is preliminary data.</text>
</comment>
<feature type="region of interest" description="Disordered" evidence="1">
    <location>
        <begin position="509"/>
        <end position="534"/>
    </location>
</feature>
<dbReference type="EMBL" id="JAATIQ010000526">
    <property type="protein sequence ID" value="KAF4352511.1"/>
    <property type="molecule type" value="Genomic_DNA"/>
</dbReference>
<dbReference type="InterPro" id="IPR038745">
    <property type="entry name" value="AT4G37440-like"/>
</dbReference>
<dbReference type="Proteomes" id="UP000525078">
    <property type="component" value="Unassembled WGS sequence"/>
</dbReference>
<dbReference type="Proteomes" id="UP000583929">
    <property type="component" value="Unassembled WGS sequence"/>
</dbReference>
<protein>
    <submittedName>
        <fullName evidence="2">Uncharacterized protein</fullName>
    </submittedName>
</protein>
<sequence length="576" mass="64035">CYERRVLTPAKVVFLFFPQIHAVNPKLSLCRRSSCLLRPTLVSGSLPFISKTRFFGMSPAQPLMNIGGANRKPNIFAPEKRNKGLAARLAMKGIGCSSNCEDNMIGFEDFINSQNKAAAREVEVDITEWKNNSDMRLAERDDPDATEYSSSFQDTASEADNCSGFSEGEVESQFFGDNGFGSSFNAFGSVFHMRKKKLTNHWRSFIRPVMWRCKWTELRIKEIDSQVSKYARDLAAYDEGKHLGSEQITTTDGFCSKSLPYSRPYGRRKAMKRRKRKKVEDTDATSYMSQHNLFSYLENKRSDPDSISLAEEFGNAVTTEQNVDCNDKLGTSDDWASFEFRDSDASMEQVLSNIEKVHAWVQKLKGQIDTVMSKNAPKFSSSENLSLLAPLDVQTSSAHSPAFSTGNADAVSAGPMYTENQHITDYDIGDLVLPESVVSSFGEAVSVPDIIESTVGLLSSADVTLHQPQFGDSSEDIVDNVLIHEEAAEGERSTFLRPKLEPLLICKQEPMNPSSSIPPSEQPDPVLNGIAPHEQSTLKSCLASDVHFPRSKRKRGERKAGSVVWNKRCSGDTESQ</sequence>
<keyword evidence="5" id="KW-1185">Reference proteome</keyword>